<keyword evidence="8 12" id="KW-0808">Transferase</keyword>
<dbReference type="FunFam" id="3.90.1170.20:FF:000001">
    <property type="entry name" value="Nicotinate-nucleotide diphosphorylase (Carboxylating)"/>
    <property type="match status" value="1"/>
</dbReference>
<dbReference type="UniPathway" id="UPA00253">
    <property type="reaction ID" value="UER00331"/>
</dbReference>
<dbReference type="InterPro" id="IPR036068">
    <property type="entry name" value="Nicotinate_pribotase-like_C"/>
</dbReference>
<dbReference type="GO" id="GO:0004514">
    <property type="term" value="F:nicotinate-nucleotide diphosphorylase (carboxylating) activity"/>
    <property type="evidence" value="ECO:0007669"/>
    <property type="project" value="UniProtKB-EC"/>
</dbReference>
<dbReference type="CDD" id="cd01572">
    <property type="entry name" value="QPRTase"/>
    <property type="match status" value="1"/>
</dbReference>
<dbReference type="InterPro" id="IPR013785">
    <property type="entry name" value="Aldolase_TIM"/>
</dbReference>
<proteinExistence type="inferred from homology"/>
<dbReference type="InterPro" id="IPR027277">
    <property type="entry name" value="NadC/ModD"/>
</dbReference>
<evidence type="ECO:0000256" key="8">
    <source>
        <dbReference type="ARBA" id="ARBA00022679"/>
    </source>
</evidence>
<keyword evidence="7 12" id="KW-0328">Glycosyltransferase</keyword>
<dbReference type="AlphaFoldDB" id="A0A7V5Y015"/>
<comment type="pathway">
    <text evidence="2">Cofactor biosynthesis; NAD(+) biosynthesis; nicotinate D-ribonucleotide from quinolinate: step 1/1.</text>
</comment>
<dbReference type="InterPro" id="IPR022412">
    <property type="entry name" value="Quinolinate_PRibosylTrfase_N"/>
</dbReference>
<evidence type="ECO:0000256" key="3">
    <source>
        <dbReference type="ARBA" id="ARBA00009400"/>
    </source>
</evidence>
<organism evidence="15">
    <name type="scientific">candidate division WOR-3 bacterium</name>
    <dbReference type="NCBI Taxonomy" id="2052148"/>
    <lineage>
        <taxon>Bacteria</taxon>
        <taxon>Bacteria division WOR-3</taxon>
    </lineage>
</organism>
<evidence type="ECO:0000256" key="12">
    <source>
        <dbReference type="PIRNR" id="PIRNR006250"/>
    </source>
</evidence>
<protein>
    <recommendedName>
        <fullName evidence="11">Probable nicotinate-nucleotide pyrophosphorylase [carboxylating]</fullName>
        <ecNumber evidence="5">2.4.2.19</ecNumber>
    </recommendedName>
    <alternativeName>
        <fullName evidence="9">Quinolinate phosphoribosyltransferase [decarboxylating]</fullName>
    </alternativeName>
</protein>
<dbReference type="FunFam" id="3.20.20.70:FF:000030">
    <property type="entry name" value="Nicotinate-nucleotide pyrophosphorylase, carboxylating"/>
    <property type="match status" value="1"/>
</dbReference>
<evidence type="ECO:0000256" key="4">
    <source>
        <dbReference type="ARBA" id="ARBA00011218"/>
    </source>
</evidence>
<evidence type="ECO:0000256" key="6">
    <source>
        <dbReference type="ARBA" id="ARBA00022642"/>
    </source>
</evidence>
<evidence type="ECO:0000256" key="5">
    <source>
        <dbReference type="ARBA" id="ARBA00011944"/>
    </source>
</evidence>
<dbReference type="InterPro" id="IPR037128">
    <property type="entry name" value="Quinolinate_PRibosylTase_N_sf"/>
</dbReference>
<comment type="function">
    <text evidence="1">Involved in the catabolism of quinolinic acid (QA).</text>
</comment>
<evidence type="ECO:0000256" key="1">
    <source>
        <dbReference type="ARBA" id="ARBA00003237"/>
    </source>
</evidence>
<comment type="subunit">
    <text evidence="4">Hexamer formed by 3 homodimers.</text>
</comment>
<accession>A0A7V5Y015</accession>
<dbReference type="NCBIfam" id="TIGR00078">
    <property type="entry name" value="nadC"/>
    <property type="match status" value="1"/>
</dbReference>
<evidence type="ECO:0000256" key="10">
    <source>
        <dbReference type="ARBA" id="ARBA00047445"/>
    </source>
</evidence>
<evidence type="ECO:0000256" key="2">
    <source>
        <dbReference type="ARBA" id="ARBA00004893"/>
    </source>
</evidence>
<dbReference type="Pfam" id="PF01729">
    <property type="entry name" value="QRPTase_C"/>
    <property type="match status" value="1"/>
</dbReference>
<dbReference type="EMBL" id="DTHS01000024">
    <property type="protein sequence ID" value="HHR48752.1"/>
    <property type="molecule type" value="Genomic_DNA"/>
</dbReference>
<evidence type="ECO:0000313" key="15">
    <source>
        <dbReference type="EMBL" id="HHR48752.1"/>
    </source>
</evidence>
<dbReference type="InterPro" id="IPR002638">
    <property type="entry name" value="Quinolinate_PRibosylTrfase_C"/>
</dbReference>
<dbReference type="InterPro" id="IPR004393">
    <property type="entry name" value="NadC"/>
</dbReference>
<dbReference type="PANTHER" id="PTHR32179">
    <property type="entry name" value="NICOTINATE-NUCLEOTIDE PYROPHOSPHORYLASE [CARBOXYLATING]"/>
    <property type="match status" value="1"/>
</dbReference>
<evidence type="ECO:0000256" key="11">
    <source>
        <dbReference type="ARBA" id="ARBA00069173"/>
    </source>
</evidence>
<dbReference type="Gene3D" id="3.90.1170.20">
    <property type="entry name" value="Quinolinate phosphoribosyl transferase, N-terminal domain"/>
    <property type="match status" value="1"/>
</dbReference>
<name>A0A7V5Y015_UNCW3</name>
<keyword evidence="6" id="KW-0662">Pyridine nucleotide biosynthesis</keyword>
<evidence type="ECO:0000256" key="7">
    <source>
        <dbReference type="ARBA" id="ARBA00022676"/>
    </source>
</evidence>
<dbReference type="Pfam" id="PF02749">
    <property type="entry name" value="QRPTase_N"/>
    <property type="match status" value="1"/>
</dbReference>
<gene>
    <name evidence="15" type="primary">nadC</name>
    <name evidence="15" type="ORF">ENV79_03810</name>
</gene>
<evidence type="ECO:0000259" key="14">
    <source>
        <dbReference type="Pfam" id="PF02749"/>
    </source>
</evidence>
<dbReference type="GO" id="GO:0009435">
    <property type="term" value="P:NAD+ biosynthetic process"/>
    <property type="evidence" value="ECO:0007669"/>
    <property type="project" value="UniProtKB-UniPathway"/>
</dbReference>
<dbReference type="Gene3D" id="3.20.20.70">
    <property type="entry name" value="Aldolase class I"/>
    <property type="match status" value="1"/>
</dbReference>
<feature type="domain" description="Quinolinate phosphoribosyl transferase N-terminal" evidence="14">
    <location>
        <begin position="19"/>
        <end position="104"/>
    </location>
</feature>
<dbReference type="SUPFAM" id="SSF54675">
    <property type="entry name" value="Nicotinate/Quinolinate PRTase N-terminal domain-like"/>
    <property type="match status" value="1"/>
</dbReference>
<dbReference type="PIRSF" id="PIRSF006250">
    <property type="entry name" value="NadC_ModD"/>
    <property type="match status" value="1"/>
</dbReference>
<evidence type="ECO:0000256" key="9">
    <source>
        <dbReference type="ARBA" id="ARBA00033102"/>
    </source>
</evidence>
<feature type="domain" description="Quinolinate phosphoribosyl transferase C-terminal" evidence="13">
    <location>
        <begin position="106"/>
        <end position="270"/>
    </location>
</feature>
<dbReference type="PANTHER" id="PTHR32179:SF3">
    <property type="entry name" value="NICOTINATE-NUCLEOTIDE PYROPHOSPHORYLASE [CARBOXYLATING]"/>
    <property type="match status" value="1"/>
</dbReference>
<comment type="similarity">
    <text evidence="3 12">Belongs to the NadC/ModD family.</text>
</comment>
<dbReference type="GO" id="GO:0034213">
    <property type="term" value="P:quinolinate catabolic process"/>
    <property type="evidence" value="ECO:0007669"/>
    <property type="project" value="TreeGrafter"/>
</dbReference>
<dbReference type="SUPFAM" id="SSF51690">
    <property type="entry name" value="Nicotinate/Quinolinate PRTase C-terminal domain-like"/>
    <property type="match status" value="1"/>
</dbReference>
<evidence type="ECO:0000259" key="13">
    <source>
        <dbReference type="Pfam" id="PF01729"/>
    </source>
</evidence>
<comment type="catalytic activity">
    <reaction evidence="10">
        <text>nicotinate beta-D-ribonucleotide + CO2 + diphosphate = quinolinate + 5-phospho-alpha-D-ribose 1-diphosphate + 2 H(+)</text>
        <dbReference type="Rhea" id="RHEA:12733"/>
        <dbReference type="ChEBI" id="CHEBI:15378"/>
        <dbReference type="ChEBI" id="CHEBI:16526"/>
        <dbReference type="ChEBI" id="CHEBI:29959"/>
        <dbReference type="ChEBI" id="CHEBI:33019"/>
        <dbReference type="ChEBI" id="CHEBI:57502"/>
        <dbReference type="ChEBI" id="CHEBI:58017"/>
        <dbReference type="EC" id="2.4.2.19"/>
    </reaction>
</comment>
<sequence length="272" mass="30854">MNLKSLIKEALKEDIGKRDLTTFYLKNKNKMIKAKVIAKEEGILCGIEIFKKVFLTYDKNIKFPFSLKDGKVFKKGEILCEIVGKAGSILTCERVALNFLQRLSGIATLTNRFVKKIEKYKVKILDTRKTTPLLRSLEKYAVRVGGGHNHRFSLYEGIMIKDNHKKVAGSLEKAILEIKRVKRKVPFICEVENLEEFVVAQELGVKWIMLDNFPIEKIKEAVKMRKKGVKIEVSGGVNLENIEKIAQTGVDYISIGSLTHSPKAIDISLEVE</sequence>
<dbReference type="EC" id="2.4.2.19" evidence="5"/>
<comment type="caution">
    <text evidence="15">The sequence shown here is derived from an EMBL/GenBank/DDBJ whole genome shotgun (WGS) entry which is preliminary data.</text>
</comment>
<dbReference type="GO" id="GO:0005737">
    <property type="term" value="C:cytoplasm"/>
    <property type="evidence" value="ECO:0007669"/>
    <property type="project" value="TreeGrafter"/>
</dbReference>
<reference evidence="15" key="1">
    <citation type="journal article" date="2020" name="mSystems">
        <title>Genome- and Community-Level Interaction Insights into Carbon Utilization and Element Cycling Functions of Hydrothermarchaeota in Hydrothermal Sediment.</title>
        <authorList>
            <person name="Zhou Z."/>
            <person name="Liu Y."/>
            <person name="Xu W."/>
            <person name="Pan J."/>
            <person name="Luo Z.H."/>
            <person name="Li M."/>
        </authorList>
    </citation>
    <scope>NUCLEOTIDE SEQUENCE [LARGE SCALE GENOMIC DNA]</scope>
    <source>
        <strain evidence="15">SpSt-791</strain>
    </source>
</reference>